<name>A0A1M7NR71_9ACTN</name>
<proteinExistence type="predicted"/>
<dbReference type="InterPro" id="IPR051604">
    <property type="entry name" value="Ergot_Alk_Oxidoreductase"/>
</dbReference>
<dbReference type="InterPro" id="IPR016040">
    <property type="entry name" value="NAD(P)-bd_dom"/>
</dbReference>
<organism evidence="2 3">
    <name type="scientific">Actinacidiphila paucisporea</name>
    <dbReference type="NCBI Taxonomy" id="310782"/>
    <lineage>
        <taxon>Bacteria</taxon>
        <taxon>Bacillati</taxon>
        <taxon>Actinomycetota</taxon>
        <taxon>Actinomycetes</taxon>
        <taxon>Kitasatosporales</taxon>
        <taxon>Streptomycetaceae</taxon>
        <taxon>Actinacidiphila</taxon>
    </lineage>
</organism>
<gene>
    <name evidence="2" type="ORF">SAMN05216499_119126</name>
</gene>
<dbReference type="Proteomes" id="UP000184111">
    <property type="component" value="Unassembled WGS sequence"/>
</dbReference>
<evidence type="ECO:0000313" key="2">
    <source>
        <dbReference type="EMBL" id="SHN06449.1"/>
    </source>
</evidence>
<dbReference type="OrthoDB" id="116343at2"/>
<accession>A0A1M7NR71</accession>
<dbReference type="Gene3D" id="3.90.25.10">
    <property type="entry name" value="UDP-galactose 4-epimerase, domain 1"/>
    <property type="match status" value="1"/>
</dbReference>
<dbReference type="Gene3D" id="3.40.50.720">
    <property type="entry name" value="NAD(P)-binding Rossmann-like Domain"/>
    <property type="match status" value="1"/>
</dbReference>
<evidence type="ECO:0000313" key="3">
    <source>
        <dbReference type="Proteomes" id="UP000184111"/>
    </source>
</evidence>
<protein>
    <submittedName>
        <fullName evidence="2">Uncharacterized conserved protein YbjT, contains NAD(P)-binding and DUF2867 domains</fullName>
    </submittedName>
</protein>
<dbReference type="PANTHER" id="PTHR43162:SF1">
    <property type="entry name" value="PRESTALK A DIFFERENTIATION PROTEIN A"/>
    <property type="match status" value="1"/>
</dbReference>
<dbReference type="PANTHER" id="PTHR43162">
    <property type="match status" value="1"/>
</dbReference>
<dbReference type="AlphaFoldDB" id="A0A1M7NR71"/>
<feature type="domain" description="NAD(P)-binding" evidence="1">
    <location>
        <begin position="6"/>
        <end position="173"/>
    </location>
</feature>
<reference evidence="2 3" key="1">
    <citation type="submission" date="2016-11" db="EMBL/GenBank/DDBJ databases">
        <authorList>
            <person name="Jaros S."/>
            <person name="Januszkiewicz K."/>
            <person name="Wedrychowicz H."/>
        </authorList>
    </citation>
    <scope>NUCLEOTIDE SEQUENCE [LARGE SCALE GENOMIC DNA]</scope>
    <source>
        <strain evidence="2 3">CGMCC 4.2025</strain>
    </source>
</reference>
<dbReference type="SUPFAM" id="SSF51735">
    <property type="entry name" value="NAD(P)-binding Rossmann-fold domains"/>
    <property type="match status" value="1"/>
</dbReference>
<dbReference type="InterPro" id="IPR036291">
    <property type="entry name" value="NAD(P)-bd_dom_sf"/>
</dbReference>
<dbReference type="EMBL" id="FRBI01000019">
    <property type="protein sequence ID" value="SHN06449.1"/>
    <property type="molecule type" value="Genomic_DNA"/>
</dbReference>
<keyword evidence="3" id="KW-1185">Reference proteome</keyword>
<evidence type="ECO:0000259" key="1">
    <source>
        <dbReference type="Pfam" id="PF13460"/>
    </source>
</evidence>
<dbReference type="Pfam" id="PF13460">
    <property type="entry name" value="NAD_binding_10"/>
    <property type="match status" value="1"/>
</dbReference>
<dbReference type="STRING" id="310782.SAMN05216499_119126"/>
<dbReference type="RefSeq" id="WP_073501263.1">
    <property type="nucleotide sequence ID" value="NZ_FRBI01000019.1"/>
</dbReference>
<sequence length="275" mass="29363">MILVTGSTGNVGRNIVRELLAAGEQVRALTRNPAESGLPPEVEVFEGDFTKPDTLPAALDGVQRAFVFPVLGALEGFLQHAVRNGLDRLVLLSSTAVTFPDPGWVGGAHLRNETEVLASGIDATFVRPTVFMANDLAWAGQIAQGGIVRGPYPKAAMAPVDERDIGAVAAAALLSDEPLDHVSFTGPESLDQVERVRIVSEVLGVKAEFEEISRAQAHAHLVHHMPDLAAEFLLDQLKDAAAGGGAEILSPEPVIGRPPHTYASWVEHRIADFRR</sequence>